<reference evidence="3" key="1">
    <citation type="journal article" date="2017" name="Environ. Microbiol. Rep.">
        <title>Genetic Diversity of Marine Anaerobic Ammonium-Oxidizing Bacteria as Revealed by Genomic and Proteomic Analyses of 'Candidatus Scalindua japonica'.</title>
        <authorList>
            <person name="Oshiki M."/>
            <person name="Mizuto K."/>
            <person name="Kimura Z."/>
            <person name="Kindaichi T."/>
            <person name="Satoh H."/>
            <person name="Okabe S."/>
        </authorList>
    </citation>
    <scope>NUCLEOTIDE SEQUENCE [LARGE SCALE GENOMIC DNA]</scope>
    <source>
        <strain evidence="3">husup-a2</strain>
    </source>
</reference>
<comment type="caution">
    <text evidence="2">The sequence shown here is derived from an EMBL/GenBank/DDBJ whole genome shotgun (WGS) entry which is preliminary data.</text>
</comment>
<accession>A0A286U087</accession>
<name>A0A286U087_9BACT</name>
<dbReference type="EMBL" id="BAOS01000024">
    <property type="protein sequence ID" value="GAX61552.1"/>
    <property type="molecule type" value="Genomic_DNA"/>
</dbReference>
<evidence type="ECO:0000259" key="1">
    <source>
        <dbReference type="PROSITE" id="PS50234"/>
    </source>
</evidence>
<keyword evidence="3" id="KW-1185">Reference proteome</keyword>
<dbReference type="SUPFAM" id="SSF53300">
    <property type="entry name" value="vWA-like"/>
    <property type="match status" value="1"/>
</dbReference>
<dbReference type="Proteomes" id="UP000218542">
    <property type="component" value="Unassembled WGS sequence"/>
</dbReference>
<organism evidence="2 3">
    <name type="scientific">Candidatus Scalindua japonica</name>
    <dbReference type="NCBI Taxonomy" id="1284222"/>
    <lineage>
        <taxon>Bacteria</taxon>
        <taxon>Pseudomonadati</taxon>
        <taxon>Planctomycetota</taxon>
        <taxon>Candidatus Brocadiia</taxon>
        <taxon>Candidatus Brocadiales</taxon>
        <taxon>Candidatus Scalinduaceae</taxon>
        <taxon>Candidatus Scalindua</taxon>
    </lineage>
</organism>
<dbReference type="InterPro" id="IPR002035">
    <property type="entry name" value="VWF_A"/>
</dbReference>
<dbReference type="SMART" id="SM00327">
    <property type="entry name" value="VWA"/>
    <property type="match status" value="1"/>
</dbReference>
<sequence length="509" mass="56993">MESEKKDIKKIKKTFKITISVLLLIAVAACILSFHSVPSIKVIPSSLNFKDGENEKLITVSNSFKKKGVFGIFNFGIFDFGKKSSTFRIETGEGSSWFLVYPTSGVISEEPETINIRIDRTKLSIGSHKGAINIKSNGGDKTITLLAERGEDAITINNPSANTALEIGSEVTISWNASMGIFDFVNIYLLSNGCVVENIADYYQFRNDDVSPGEFKWQLTKDLLPGGQEYTIKVEDAQNSELSDEVSPVAIEYQFDKIVFKNIYRAHQTPSNVQYIFSLRDQYNHAIIINPQELDLNSLKIWENGKEIDYSESRAFLSSQDDFQLQVMLVLDFSSSMKKNHHGVETMIVGVKSLIDSLKETHQIGAIEFHRPDAEPSILQSFVTSKNVAKDAITNFASEEIYSDFSNCWDAVYMGLEQYPSKHNPRVFRSLLFLSDGFDNGSVVTPEDIIELALIRNIHVYNIGVGEVHEENVLKDISSQTGGTYVHAKDICVLLERFQNIIRDLGGAI</sequence>
<feature type="domain" description="VWFA" evidence="1">
    <location>
        <begin position="326"/>
        <end position="502"/>
    </location>
</feature>
<evidence type="ECO:0000313" key="2">
    <source>
        <dbReference type="EMBL" id="GAX61552.1"/>
    </source>
</evidence>
<proteinExistence type="predicted"/>
<dbReference type="PROSITE" id="PS51257">
    <property type="entry name" value="PROKAR_LIPOPROTEIN"/>
    <property type="match status" value="1"/>
</dbReference>
<evidence type="ECO:0000313" key="3">
    <source>
        <dbReference type="Proteomes" id="UP000218542"/>
    </source>
</evidence>
<dbReference type="Gene3D" id="3.40.50.410">
    <property type="entry name" value="von Willebrand factor, type A domain"/>
    <property type="match status" value="1"/>
</dbReference>
<dbReference type="InterPro" id="IPR036465">
    <property type="entry name" value="vWFA_dom_sf"/>
</dbReference>
<protein>
    <recommendedName>
        <fullName evidence="1">VWFA domain-containing protein</fullName>
    </recommendedName>
</protein>
<dbReference type="PROSITE" id="PS50234">
    <property type="entry name" value="VWFA"/>
    <property type="match status" value="1"/>
</dbReference>
<dbReference type="AlphaFoldDB" id="A0A286U087"/>
<gene>
    <name evidence="2" type="ORF">SCALIN_C24_0051</name>
</gene>
<dbReference type="RefSeq" id="WP_096894941.1">
    <property type="nucleotide sequence ID" value="NZ_BAOS01000024.1"/>
</dbReference>
<dbReference type="Pfam" id="PF00092">
    <property type="entry name" value="VWA"/>
    <property type="match status" value="1"/>
</dbReference>
<dbReference type="CDD" id="cd00198">
    <property type="entry name" value="vWFA"/>
    <property type="match status" value="1"/>
</dbReference>
<dbReference type="OrthoDB" id="227166at2"/>